<evidence type="ECO:0000313" key="5">
    <source>
        <dbReference type="EMBL" id="TXC76169.1"/>
    </source>
</evidence>
<gene>
    <name evidence="5" type="ORF">FRX97_10480</name>
</gene>
<dbReference type="AlphaFoldDB" id="A0A5C6UT75"/>
<organism evidence="5 6">
    <name type="scientific">Luteibaculum oceani</name>
    <dbReference type="NCBI Taxonomy" id="1294296"/>
    <lineage>
        <taxon>Bacteria</taxon>
        <taxon>Pseudomonadati</taxon>
        <taxon>Bacteroidota</taxon>
        <taxon>Flavobacteriia</taxon>
        <taxon>Flavobacteriales</taxon>
        <taxon>Luteibaculaceae</taxon>
        <taxon>Luteibaculum</taxon>
    </lineage>
</organism>
<feature type="domain" description="Secretion system C-terminal sorting" evidence="4">
    <location>
        <begin position="571"/>
        <end position="640"/>
    </location>
</feature>
<keyword evidence="6" id="KW-1185">Reference proteome</keyword>
<feature type="domain" description="PhoD-like phosphatase metallophosphatase" evidence="2">
    <location>
        <begin position="148"/>
        <end position="503"/>
    </location>
</feature>
<feature type="domain" description="Phospholipase D N-terminal" evidence="3">
    <location>
        <begin position="48"/>
        <end position="137"/>
    </location>
</feature>
<evidence type="ECO:0000259" key="4">
    <source>
        <dbReference type="Pfam" id="PF18962"/>
    </source>
</evidence>
<dbReference type="RefSeq" id="WP_147015171.1">
    <property type="nucleotide sequence ID" value="NZ_VORB01000010.1"/>
</dbReference>
<dbReference type="OrthoDB" id="9763616at2"/>
<dbReference type="InterPro" id="IPR038607">
    <property type="entry name" value="PhoD-like_sf"/>
</dbReference>
<dbReference type="InterPro" id="IPR052900">
    <property type="entry name" value="Phospholipid_Metab_Enz"/>
</dbReference>
<evidence type="ECO:0000259" key="3">
    <source>
        <dbReference type="Pfam" id="PF16655"/>
    </source>
</evidence>
<dbReference type="Pfam" id="PF16655">
    <property type="entry name" value="PhoD_N"/>
    <property type="match status" value="1"/>
</dbReference>
<comment type="caution">
    <text evidence="5">The sequence shown here is derived from an EMBL/GenBank/DDBJ whole genome shotgun (WGS) entry which is preliminary data.</text>
</comment>
<dbReference type="PANTHER" id="PTHR43606:SF7">
    <property type="entry name" value="PHOSPHATASE, PUTATIVE (AFU_ORTHOLOGUE AFUA_6G08710)-RELATED"/>
    <property type="match status" value="1"/>
</dbReference>
<dbReference type="EMBL" id="VORB01000010">
    <property type="protein sequence ID" value="TXC76169.1"/>
    <property type="molecule type" value="Genomic_DNA"/>
</dbReference>
<evidence type="ECO:0000313" key="6">
    <source>
        <dbReference type="Proteomes" id="UP000321168"/>
    </source>
</evidence>
<evidence type="ECO:0000256" key="1">
    <source>
        <dbReference type="ARBA" id="ARBA00022729"/>
    </source>
</evidence>
<dbReference type="Pfam" id="PF09423">
    <property type="entry name" value="PhoD"/>
    <property type="match status" value="1"/>
</dbReference>
<dbReference type="InterPro" id="IPR026444">
    <property type="entry name" value="Secre_tail"/>
</dbReference>
<keyword evidence="1" id="KW-0732">Signal</keyword>
<name>A0A5C6UT75_9FLAO</name>
<dbReference type="Proteomes" id="UP000321168">
    <property type="component" value="Unassembled WGS sequence"/>
</dbReference>
<dbReference type="Pfam" id="PF18962">
    <property type="entry name" value="Por_Secre_tail"/>
    <property type="match status" value="1"/>
</dbReference>
<dbReference type="SUPFAM" id="SSF56300">
    <property type="entry name" value="Metallo-dependent phosphatases"/>
    <property type="match status" value="1"/>
</dbReference>
<dbReference type="InterPro" id="IPR018946">
    <property type="entry name" value="PhoD-like_MPP"/>
</dbReference>
<dbReference type="InterPro" id="IPR032093">
    <property type="entry name" value="PhoD_N"/>
</dbReference>
<proteinExistence type="predicted"/>
<dbReference type="Gene3D" id="2.60.40.380">
    <property type="entry name" value="Purple acid phosphatase-like, N-terminal"/>
    <property type="match status" value="1"/>
</dbReference>
<evidence type="ECO:0000259" key="2">
    <source>
        <dbReference type="Pfam" id="PF09423"/>
    </source>
</evidence>
<protein>
    <submittedName>
        <fullName evidence="5">T9SS type A sorting domain-containing protein</fullName>
    </submittedName>
</protein>
<dbReference type="CDD" id="cd07389">
    <property type="entry name" value="MPP_PhoD"/>
    <property type="match status" value="1"/>
</dbReference>
<reference evidence="5 6" key="1">
    <citation type="submission" date="2019-08" db="EMBL/GenBank/DDBJ databases">
        <title>Genome of Luteibaculum oceani JCM 18817.</title>
        <authorList>
            <person name="Bowman J.P."/>
        </authorList>
    </citation>
    <scope>NUCLEOTIDE SEQUENCE [LARGE SCALE GENOMIC DNA]</scope>
    <source>
        <strain evidence="5 6">JCM 18817</strain>
    </source>
</reference>
<sequence>MKFNLLLLLFLVINGFLWGQTDSEIRQIRYSAANDELVYISEMAPFYHGVASGDPTHNSVILWTRITPTHKAAQLNVIFEVATDISFSNIISRGSLNTNAEKDFTVKFDQQGLQPNSFYYYRFIHNTDTSIVGRTKTMPIDDAENIRFGVVSCSNFQAGHFNAYRFASQRTDLDFILHLGDYIYEYGEGGYGYNEDTQRGHEPDHEMVTLEDYRLRHSFYHLDPDLRRAHQLFPWITTWDDHESTNDSYKDGAQNHTDSTEGDWEIRKNAAAKAYSEWMPIRNPDPINPVKIWRAFDYGNLMDLIMIDTRIWGRDKQVRSTNDENYGDPERTILGKDQLSWFKDRLSRSNSQWKIIGNQVQIMLVQTGPNQPFNLDPWDGYPAERDTVLRFIRDNEIDNVVFLTGDIHTTWAADLALDPFNTKSSLNPDGYTALTQDGAIATEFVTPSVTSDNLNEILGAPAGSSTGLEAALMQTNPQIKYIELDDHGLMIFDVNKDRAQAQWYVGEILERDTTPELLTAYKTDSESNRISPALLELFEDDEKTPENPEEIKKKYRTDIGTKEIGVVFNAFPNPCNDFVRIQFGIEKAIKGEIYLIDAQGKTIIKEALKSFNSGVYEYTLNTSQLKSGIYFFQLKSRIGNLSYQIVKS</sequence>
<accession>A0A5C6UT75</accession>
<dbReference type="NCBIfam" id="TIGR04183">
    <property type="entry name" value="Por_Secre_tail"/>
    <property type="match status" value="1"/>
</dbReference>
<dbReference type="Gene3D" id="3.60.21.70">
    <property type="entry name" value="PhoD-like phosphatase"/>
    <property type="match status" value="1"/>
</dbReference>
<dbReference type="PANTHER" id="PTHR43606">
    <property type="entry name" value="PHOSPHATASE, PUTATIVE (AFU_ORTHOLOGUE AFUA_6G08710)-RELATED"/>
    <property type="match status" value="1"/>
</dbReference>
<dbReference type="InterPro" id="IPR029052">
    <property type="entry name" value="Metallo-depent_PP-like"/>
</dbReference>